<evidence type="ECO:0000256" key="1">
    <source>
        <dbReference type="ARBA" id="ARBA00009451"/>
    </source>
</evidence>
<keyword evidence="3" id="KW-0694">RNA-binding</keyword>
<dbReference type="PANTHER" id="PTHR13501:SF8">
    <property type="entry name" value="LARGE RIBOSOMAL SUBUNIT PROTEIN UL22M"/>
    <property type="match status" value="1"/>
</dbReference>
<dbReference type="HAMAP" id="MF_01331_B">
    <property type="entry name" value="Ribosomal_uL22_B"/>
    <property type="match status" value="1"/>
</dbReference>
<dbReference type="GO" id="GO:0019843">
    <property type="term" value="F:rRNA binding"/>
    <property type="evidence" value="ECO:0007669"/>
    <property type="project" value="UniProtKB-KW"/>
</dbReference>
<evidence type="ECO:0000256" key="2">
    <source>
        <dbReference type="ARBA" id="ARBA00022730"/>
    </source>
</evidence>
<dbReference type="AlphaFoldDB" id="A0A383AI94"/>
<dbReference type="PROSITE" id="PS00464">
    <property type="entry name" value="RIBOSOMAL_L22"/>
    <property type="match status" value="1"/>
</dbReference>
<dbReference type="EMBL" id="UINC01192295">
    <property type="protein sequence ID" value="SVE07374.1"/>
    <property type="molecule type" value="Genomic_DNA"/>
</dbReference>
<dbReference type="CDD" id="cd00336">
    <property type="entry name" value="Ribosomal_L22"/>
    <property type="match status" value="1"/>
</dbReference>
<dbReference type="SUPFAM" id="SSF54843">
    <property type="entry name" value="Ribosomal protein L22"/>
    <property type="match status" value="1"/>
</dbReference>
<proteinExistence type="inferred from homology"/>
<keyword evidence="4" id="KW-0689">Ribosomal protein</keyword>
<dbReference type="InterPro" id="IPR036394">
    <property type="entry name" value="Ribosomal_uL22_sf"/>
</dbReference>
<dbReference type="InterPro" id="IPR047867">
    <property type="entry name" value="Ribosomal_uL22_bac/org-type"/>
</dbReference>
<reference evidence="6" key="1">
    <citation type="submission" date="2018-05" db="EMBL/GenBank/DDBJ databases">
        <authorList>
            <person name="Lanie J.A."/>
            <person name="Ng W.-L."/>
            <person name="Kazmierczak K.M."/>
            <person name="Andrzejewski T.M."/>
            <person name="Davidsen T.M."/>
            <person name="Wayne K.J."/>
            <person name="Tettelin H."/>
            <person name="Glass J.I."/>
            <person name="Rusch D."/>
            <person name="Podicherti R."/>
            <person name="Tsui H.-C.T."/>
            <person name="Winkler M.E."/>
        </authorList>
    </citation>
    <scope>NUCLEOTIDE SEQUENCE</scope>
</reference>
<evidence type="ECO:0000313" key="6">
    <source>
        <dbReference type="EMBL" id="SVE07374.1"/>
    </source>
</evidence>
<evidence type="ECO:0000256" key="3">
    <source>
        <dbReference type="ARBA" id="ARBA00022884"/>
    </source>
</evidence>
<dbReference type="GO" id="GO:0006412">
    <property type="term" value="P:translation"/>
    <property type="evidence" value="ECO:0007669"/>
    <property type="project" value="InterPro"/>
</dbReference>
<dbReference type="GO" id="GO:0003735">
    <property type="term" value="F:structural constituent of ribosome"/>
    <property type="evidence" value="ECO:0007669"/>
    <property type="project" value="InterPro"/>
</dbReference>
<dbReference type="InterPro" id="IPR005727">
    <property type="entry name" value="Ribosomal_uL22_bac/chlpt-type"/>
</dbReference>
<protein>
    <recommendedName>
        <fullName evidence="7">50S ribosomal protein L22</fullName>
    </recommendedName>
</protein>
<dbReference type="InterPro" id="IPR001063">
    <property type="entry name" value="Ribosomal_uL22"/>
</dbReference>
<dbReference type="NCBIfam" id="TIGR01044">
    <property type="entry name" value="rplV_bact"/>
    <property type="match status" value="1"/>
</dbReference>
<comment type="similarity">
    <text evidence="1">Belongs to the universal ribosomal protein uL22 family.</text>
</comment>
<keyword evidence="2" id="KW-0699">rRNA-binding</keyword>
<accession>A0A383AI94</accession>
<dbReference type="InterPro" id="IPR018260">
    <property type="entry name" value="Ribosomal_uL22_CS"/>
</dbReference>
<dbReference type="Gene3D" id="3.90.470.10">
    <property type="entry name" value="Ribosomal protein L22/L17"/>
    <property type="match status" value="1"/>
</dbReference>
<keyword evidence="5" id="KW-0687">Ribonucleoprotein</keyword>
<evidence type="ECO:0000256" key="4">
    <source>
        <dbReference type="ARBA" id="ARBA00022980"/>
    </source>
</evidence>
<gene>
    <name evidence="6" type="ORF">METZ01_LOCUS460228</name>
</gene>
<evidence type="ECO:0008006" key="7">
    <source>
        <dbReference type="Google" id="ProtNLM"/>
    </source>
</evidence>
<dbReference type="GO" id="GO:0015934">
    <property type="term" value="C:large ribosomal subunit"/>
    <property type="evidence" value="ECO:0007669"/>
    <property type="project" value="InterPro"/>
</dbReference>
<dbReference type="PANTHER" id="PTHR13501">
    <property type="entry name" value="CHLOROPLAST 50S RIBOSOMAL PROTEIN L22-RELATED"/>
    <property type="match status" value="1"/>
</dbReference>
<name>A0A383AI94_9ZZZZ</name>
<organism evidence="6">
    <name type="scientific">marine metagenome</name>
    <dbReference type="NCBI Taxonomy" id="408172"/>
    <lineage>
        <taxon>unclassified sequences</taxon>
        <taxon>metagenomes</taxon>
        <taxon>ecological metagenomes</taxon>
    </lineage>
</organism>
<dbReference type="Pfam" id="PF00237">
    <property type="entry name" value="Ribosomal_L22"/>
    <property type="match status" value="1"/>
</dbReference>
<sequence length="116" mass="12945">MPPVQAIAKQIGASPKRLKPIMDLVRNQGVTDALNTLSLLTSPWARQLYKTVQSAAANAENNMMMNRDDLIIVRITADQARPLKRFKPRARGRIGRITKQASHITVVVDEANPQEF</sequence>
<evidence type="ECO:0000256" key="5">
    <source>
        <dbReference type="ARBA" id="ARBA00023274"/>
    </source>
</evidence>